<protein>
    <submittedName>
        <fullName evidence="1">Uncharacterized protein</fullName>
    </submittedName>
</protein>
<sequence>MPVLVVDMLEVVQIEHDHRHQPVLPLLKHSKMLLHVPAVVKAGQGILQDGLAFLIEQDEQAGDCRGGP</sequence>
<reference evidence="1" key="1">
    <citation type="submission" date="2019-08" db="EMBL/GenBank/DDBJ databases">
        <authorList>
            <person name="Kucharzyk K."/>
            <person name="Murdoch R.W."/>
            <person name="Higgins S."/>
            <person name="Loffler F."/>
        </authorList>
    </citation>
    <scope>NUCLEOTIDE SEQUENCE</scope>
</reference>
<comment type="caution">
    <text evidence="1">The sequence shown here is derived from an EMBL/GenBank/DDBJ whole genome shotgun (WGS) entry which is preliminary data.</text>
</comment>
<name>A0A645HHP4_9ZZZZ</name>
<gene>
    <name evidence="1" type="ORF">SDC9_186082</name>
</gene>
<dbReference type="EMBL" id="VSSQ01093865">
    <property type="protein sequence ID" value="MPN38558.1"/>
    <property type="molecule type" value="Genomic_DNA"/>
</dbReference>
<evidence type="ECO:0000313" key="1">
    <source>
        <dbReference type="EMBL" id="MPN38558.1"/>
    </source>
</evidence>
<dbReference type="AlphaFoldDB" id="A0A645HHP4"/>
<proteinExistence type="predicted"/>
<organism evidence="1">
    <name type="scientific">bioreactor metagenome</name>
    <dbReference type="NCBI Taxonomy" id="1076179"/>
    <lineage>
        <taxon>unclassified sequences</taxon>
        <taxon>metagenomes</taxon>
        <taxon>ecological metagenomes</taxon>
    </lineage>
</organism>
<accession>A0A645HHP4</accession>